<dbReference type="Gene3D" id="3.40.50.10310">
    <property type="entry name" value="Creatininase"/>
    <property type="match status" value="1"/>
</dbReference>
<dbReference type="GO" id="GO:0016811">
    <property type="term" value="F:hydrolase activity, acting on carbon-nitrogen (but not peptide) bonds, in linear amides"/>
    <property type="evidence" value="ECO:0007669"/>
    <property type="project" value="TreeGrafter"/>
</dbReference>
<proteinExistence type="inferred from homology"/>
<comment type="caution">
    <text evidence="6">The sequence shown here is derived from an EMBL/GenBank/DDBJ whole genome shotgun (WGS) entry which is preliminary data.</text>
</comment>
<comment type="similarity">
    <text evidence="5">Belongs to the creatininase superfamily.</text>
</comment>
<keyword evidence="2" id="KW-0479">Metal-binding</keyword>
<dbReference type="GO" id="GO:0046872">
    <property type="term" value="F:metal ion binding"/>
    <property type="evidence" value="ECO:0007669"/>
    <property type="project" value="UniProtKB-KW"/>
</dbReference>
<evidence type="ECO:0000256" key="5">
    <source>
        <dbReference type="ARBA" id="ARBA00024029"/>
    </source>
</evidence>
<evidence type="ECO:0000313" key="6">
    <source>
        <dbReference type="EMBL" id="MRN56902.1"/>
    </source>
</evidence>
<organism evidence="6 7">
    <name type="scientific">Paenibacillus monticola</name>
    <dbReference type="NCBI Taxonomy" id="2666075"/>
    <lineage>
        <taxon>Bacteria</taxon>
        <taxon>Bacillati</taxon>
        <taxon>Bacillota</taxon>
        <taxon>Bacilli</taxon>
        <taxon>Bacillales</taxon>
        <taxon>Paenibacillaceae</taxon>
        <taxon>Paenibacillus</taxon>
    </lineage>
</organism>
<dbReference type="InterPro" id="IPR003785">
    <property type="entry name" value="Creatininase/forma_Hydrolase"/>
</dbReference>
<dbReference type="EMBL" id="WJXB01000017">
    <property type="protein sequence ID" value="MRN56902.1"/>
    <property type="molecule type" value="Genomic_DNA"/>
</dbReference>
<keyword evidence="7" id="KW-1185">Reference proteome</keyword>
<dbReference type="Pfam" id="PF02633">
    <property type="entry name" value="Creatininase"/>
    <property type="match status" value="1"/>
</dbReference>
<sequence length="261" mass="29237">MQLSNYLKEMSWLTFVERKKQTDLVIIPTGAMEPYGHHLPMGADTLVASKLAERVAERVHAMIGPVVEAGDSSMLDEFPGTITITPESLKAYLNDVMNSLLKWGFKDFLFINGHAGNVAVINQIAYTLRERTDIRKAQIDIWRFMKTVDQDVLESGELAHSHAGEAGTSVMLALYPELVNIDLTRKVVRKSPDAFPEIMKYGKLSDNSEWGTMGNSTLASAEKGTILVNRSVDRMVQFLNESWNIPRVQPPVNESSKERNQ</sequence>
<keyword evidence="3" id="KW-0378">Hydrolase</keyword>
<gene>
    <name evidence="6" type="ORF">GJB61_28530</name>
</gene>
<dbReference type="RefSeq" id="WP_154122406.1">
    <property type="nucleotide sequence ID" value="NZ_WJXB01000017.1"/>
</dbReference>
<evidence type="ECO:0000313" key="7">
    <source>
        <dbReference type="Proteomes" id="UP000463051"/>
    </source>
</evidence>
<name>A0A7X2L4C7_9BACL</name>
<evidence type="ECO:0000256" key="2">
    <source>
        <dbReference type="ARBA" id="ARBA00022723"/>
    </source>
</evidence>
<reference evidence="6 7" key="1">
    <citation type="submission" date="2019-11" db="EMBL/GenBank/DDBJ databases">
        <title>Paenibacillus monticola sp. nov., a novel PGPR strain isolated from mountain sample in China.</title>
        <authorList>
            <person name="Zhao Q."/>
            <person name="Li H.-P."/>
            <person name="Zhang J.-L."/>
        </authorList>
    </citation>
    <scope>NUCLEOTIDE SEQUENCE [LARGE SCALE GENOMIC DNA]</scope>
    <source>
        <strain evidence="6 7">LC-T2</strain>
    </source>
</reference>
<dbReference type="PANTHER" id="PTHR35005:SF1">
    <property type="entry name" value="2-AMINO-5-FORMYLAMINO-6-RIBOSYLAMINOPYRIMIDIN-4(3H)-ONE 5'-MONOPHOSPHATE DEFORMYLASE"/>
    <property type="match status" value="1"/>
</dbReference>
<evidence type="ECO:0000256" key="1">
    <source>
        <dbReference type="ARBA" id="ARBA00001947"/>
    </source>
</evidence>
<accession>A0A7X2L4C7</accession>
<protein>
    <submittedName>
        <fullName evidence="6">Creatininase family protein</fullName>
    </submittedName>
</protein>
<dbReference type="AlphaFoldDB" id="A0A7X2L4C7"/>
<dbReference type="GO" id="GO:0009231">
    <property type="term" value="P:riboflavin biosynthetic process"/>
    <property type="evidence" value="ECO:0007669"/>
    <property type="project" value="TreeGrafter"/>
</dbReference>
<comment type="cofactor">
    <cofactor evidence="1">
        <name>Zn(2+)</name>
        <dbReference type="ChEBI" id="CHEBI:29105"/>
    </cofactor>
</comment>
<dbReference type="SUPFAM" id="SSF102215">
    <property type="entry name" value="Creatininase"/>
    <property type="match status" value="1"/>
</dbReference>
<dbReference type="Proteomes" id="UP000463051">
    <property type="component" value="Unassembled WGS sequence"/>
</dbReference>
<evidence type="ECO:0000256" key="4">
    <source>
        <dbReference type="ARBA" id="ARBA00022833"/>
    </source>
</evidence>
<evidence type="ECO:0000256" key="3">
    <source>
        <dbReference type="ARBA" id="ARBA00022801"/>
    </source>
</evidence>
<dbReference type="InterPro" id="IPR024087">
    <property type="entry name" value="Creatininase-like_sf"/>
</dbReference>
<keyword evidence="4" id="KW-0862">Zinc</keyword>
<dbReference type="PANTHER" id="PTHR35005">
    <property type="entry name" value="3-DEHYDRO-SCYLLO-INOSOSE HYDROLASE"/>
    <property type="match status" value="1"/>
</dbReference>